<evidence type="ECO:0000259" key="1">
    <source>
        <dbReference type="Pfam" id="PF01156"/>
    </source>
</evidence>
<dbReference type="GO" id="GO:0016799">
    <property type="term" value="F:hydrolase activity, hydrolyzing N-glycosyl compounds"/>
    <property type="evidence" value="ECO:0007669"/>
    <property type="project" value="InterPro"/>
</dbReference>
<proteinExistence type="predicted"/>
<gene>
    <name evidence="2" type="ORF">AFUS01_LOCUS46718</name>
</gene>
<dbReference type="InterPro" id="IPR001910">
    <property type="entry name" value="Inosine/uridine_hydrolase_dom"/>
</dbReference>
<feature type="domain" description="Inosine/uridine-preferring nucleoside hydrolase" evidence="1">
    <location>
        <begin position="7"/>
        <end position="163"/>
    </location>
</feature>
<dbReference type="Proteomes" id="UP000708208">
    <property type="component" value="Unassembled WGS sequence"/>
</dbReference>
<dbReference type="PANTHER" id="PTHR46190:SF1">
    <property type="entry name" value="SI:CH211-201H21.5"/>
    <property type="match status" value="1"/>
</dbReference>
<accession>A0A8J2LRC9</accession>
<dbReference type="OrthoDB" id="432381at2759"/>
<organism evidence="2 3">
    <name type="scientific">Allacma fusca</name>
    <dbReference type="NCBI Taxonomy" id="39272"/>
    <lineage>
        <taxon>Eukaryota</taxon>
        <taxon>Metazoa</taxon>
        <taxon>Ecdysozoa</taxon>
        <taxon>Arthropoda</taxon>
        <taxon>Hexapoda</taxon>
        <taxon>Collembola</taxon>
        <taxon>Symphypleona</taxon>
        <taxon>Sminthuridae</taxon>
        <taxon>Allacma</taxon>
    </lineage>
</organism>
<dbReference type="InterPro" id="IPR052775">
    <property type="entry name" value="IUN_hydrolase"/>
</dbReference>
<comment type="caution">
    <text evidence="2">The sequence shown here is derived from an EMBL/GenBank/DDBJ whole genome shotgun (WGS) entry which is preliminary data.</text>
</comment>
<protein>
    <recommendedName>
        <fullName evidence="1">Inosine/uridine-preferring nucleoside hydrolase domain-containing protein</fullName>
    </recommendedName>
</protein>
<dbReference type="PANTHER" id="PTHR46190">
    <property type="entry name" value="SI:CH211-201H21.5-RELATED"/>
    <property type="match status" value="1"/>
</dbReference>
<sequence>MEEEKLVLIDTDAGTDDAWAIFMCLAAHHDPKIPLKVVGLTCVTGNTAVDNVTVNVTRTLQTVGEANIPIFRGSESALVFAYDIGDDPYHGKDGFGDANLPPVQPTLEAEHAVNGIIQLAELYKGNLTILALGPLTNLATAVRLKPEIKHWIKDLYILGGNHSGK</sequence>
<name>A0A8J2LRC9_9HEXA</name>
<dbReference type="AlphaFoldDB" id="A0A8J2LRC9"/>
<evidence type="ECO:0000313" key="3">
    <source>
        <dbReference type="Proteomes" id="UP000708208"/>
    </source>
</evidence>
<reference evidence="2" key="1">
    <citation type="submission" date="2021-06" db="EMBL/GenBank/DDBJ databases">
        <authorList>
            <person name="Hodson N. C."/>
            <person name="Mongue J. A."/>
            <person name="Jaron S. K."/>
        </authorList>
    </citation>
    <scope>NUCLEOTIDE SEQUENCE</scope>
</reference>
<dbReference type="Pfam" id="PF01156">
    <property type="entry name" value="IU_nuc_hydro"/>
    <property type="match status" value="1"/>
</dbReference>
<dbReference type="EMBL" id="CAJVCH010571488">
    <property type="protein sequence ID" value="CAG7837634.1"/>
    <property type="molecule type" value="Genomic_DNA"/>
</dbReference>
<evidence type="ECO:0000313" key="2">
    <source>
        <dbReference type="EMBL" id="CAG7837634.1"/>
    </source>
</evidence>
<keyword evidence="3" id="KW-1185">Reference proteome</keyword>